<evidence type="ECO:0000256" key="2">
    <source>
        <dbReference type="SAM" id="Phobius"/>
    </source>
</evidence>
<organism evidence="3 4">
    <name type="scientific">Sphaerisporangium krabiense</name>
    <dbReference type="NCBI Taxonomy" id="763782"/>
    <lineage>
        <taxon>Bacteria</taxon>
        <taxon>Bacillati</taxon>
        <taxon>Actinomycetota</taxon>
        <taxon>Actinomycetes</taxon>
        <taxon>Streptosporangiales</taxon>
        <taxon>Streptosporangiaceae</taxon>
        <taxon>Sphaerisporangium</taxon>
    </lineage>
</organism>
<accession>A0A7W9DVN4</accession>
<proteinExistence type="predicted"/>
<dbReference type="Proteomes" id="UP000588112">
    <property type="component" value="Unassembled WGS sequence"/>
</dbReference>
<evidence type="ECO:0000256" key="1">
    <source>
        <dbReference type="SAM" id="MobiDB-lite"/>
    </source>
</evidence>
<sequence length="371" mass="37077">MTGPRDNVPADGAARLLSVAAWLLPEGRGQWGPAMRAELAGIEPAPARWRFALGCLRVALTRPRLLGTAACALLTLGVIAAALVTTGGVAYGPLRDALVGLVVVLLVLAWLGRLRGPLGPAARAGTTRLLRAGGCALVGAAAVLVFAEFGAATGRVEERAWVGLPILTCVLGVSMTALLAVTSLRSAAPARALRIGGGCGAAAATAFTAPVLLWPPLPPSSGRALAALAGAALTAMLITARRPVDAGHEAEVPGSQGPGPEGSQVEDSGPEGGDQVLIAGLCAAVVAALAIFIVADGLLQFAASWVPHTSPANVAAAGRLANDRAGAEDPYFGLLALGALLATLLWALARRSPVPESLTPPPAGPDATTTA</sequence>
<dbReference type="EMBL" id="JACHBR010000003">
    <property type="protein sequence ID" value="MBB5631645.1"/>
    <property type="molecule type" value="Genomic_DNA"/>
</dbReference>
<keyword evidence="2" id="KW-0812">Transmembrane</keyword>
<evidence type="ECO:0000313" key="3">
    <source>
        <dbReference type="EMBL" id="MBB5631645.1"/>
    </source>
</evidence>
<dbReference type="AlphaFoldDB" id="A0A7W9DVN4"/>
<feature type="transmembrane region" description="Helical" evidence="2">
    <location>
        <begin position="276"/>
        <end position="295"/>
    </location>
</feature>
<dbReference type="RefSeq" id="WP_184618100.1">
    <property type="nucleotide sequence ID" value="NZ_BOOS01000009.1"/>
</dbReference>
<protein>
    <submittedName>
        <fullName evidence="3">Uncharacterized protein</fullName>
    </submittedName>
</protein>
<comment type="caution">
    <text evidence="3">The sequence shown here is derived from an EMBL/GenBank/DDBJ whole genome shotgun (WGS) entry which is preliminary data.</text>
</comment>
<feature type="transmembrane region" description="Helical" evidence="2">
    <location>
        <begin position="193"/>
        <end position="214"/>
    </location>
</feature>
<feature type="transmembrane region" description="Helical" evidence="2">
    <location>
        <begin position="135"/>
        <end position="154"/>
    </location>
</feature>
<evidence type="ECO:0000313" key="4">
    <source>
        <dbReference type="Proteomes" id="UP000588112"/>
    </source>
</evidence>
<gene>
    <name evidence="3" type="ORF">BJ981_007431</name>
</gene>
<keyword evidence="2" id="KW-1133">Transmembrane helix</keyword>
<keyword evidence="2" id="KW-0472">Membrane</keyword>
<name>A0A7W9DVN4_9ACTN</name>
<feature type="transmembrane region" description="Helical" evidence="2">
    <location>
        <begin position="65"/>
        <end position="91"/>
    </location>
</feature>
<feature type="transmembrane region" description="Helical" evidence="2">
    <location>
        <begin position="331"/>
        <end position="349"/>
    </location>
</feature>
<reference evidence="3 4" key="1">
    <citation type="submission" date="2020-08" db="EMBL/GenBank/DDBJ databases">
        <title>Sequencing the genomes of 1000 actinobacteria strains.</title>
        <authorList>
            <person name="Klenk H.-P."/>
        </authorList>
    </citation>
    <scope>NUCLEOTIDE SEQUENCE [LARGE SCALE GENOMIC DNA]</scope>
    <source>
        <strain evidence="3 4">DSM 45790</strain>
    </source>
</reference>
<feature type="transmembrane region" description="Helical" evidence="2">
    <location>
        <begin position="160"/>
        <end position="181"/>
    </location>
</feature>
<feature type="region of interest" description="Disordered" evidence="1">
    <location>
        <begin position="247"/>
        <end position="270"/>
    </location>
</feature>
<keyword evidence="4" id="KW-1185">Reference proteome</keyword>
<feature type="transmembrane region" description="Helical" evidence="2">
    <location>
        <begin position="97"/>
        <end position="114"/>
    </location>
</feature>